<dbReference type="HAMAP" id="MF_00048">
    <property type="entry name" value="UPF0102"/>
    <property type="match status" value="1"/>
</dbReference>
<dbReference type="PANTHER" id="PTHR34039">
    <property type="entry name" value="UPF0102 PROTEIN YRAN"/>
    <property type="match status" value="1"/>
</dbReference>
<dbReference type="InterPro" id="IPR011856">
    <property type="entry name" value="tRNA_endonuc-like_dom_sf"/>
</dbReference>
<dbReference type="NCBIfam" id="TIGR00252">
    <property type="entry name" value="YraN family protein"/>
    <property type="match status" value="1"/>
</dbReference>
<keyword evidence="4" id="KW-1185">Reference proteome</keyword>
<dbReference type="PATRIC" id="fig|161398.10.peg.329"/>
<dbReference type="Gene3D" id="3.40.1350.10">
    <property type="match status" value="1"/>
</dbReference>
<evidence type="ECO:0000256" key="2">
    <source>
        <dbReference type="HAMAP-Rule" id="MF_00048"/>
    </source>
</evidence>
<dbReference type="EMBL" id="CP013187">
    <property type="protein sequence ID" value="ALO40846.1"/>
    <property type="molecule type" value="Genomic_DNA"/>
</dbReference>
<name>A0A0S2JYG5_9GAMM</name>
<dbReference type="AlphaFoldDB" id="A0A0S2JYG5"/>
<comment type="similarity">
    <text evidence="1 2">Belongs to the UPF0102 family.</text>
</comment>
<reference evidence="3 4" key="1">
    <citation type="submission" date="2015-11" db="EMBL/GenBank/DDBJ databases">
        <authorList>
            <person name="Zhang Y."/>
            <person name="Guo Z."/>
        </authorList>
    </citation>
    <scope>NUCLEOTIDE SEQUENCE [LARGE SCALE GENOMIC DNA]</scope>
    <source>
        <strain evidence="3 4">KCTC 12086</strain>
    </source>
</reference>
<evidence type="ECO:0000256" key="1">
    <source>
        <dbReference type="ARBA" id="ARBA00006738"/>
    </source>
</evidence>
<dbReference type="PANTHER" id="PTHR34039:SF1">
    <property type="entry name" value="UPF0102 PROTEIN YRAN"/>
    <property type="match status" value="1"/>
</dbReference>
<dbReference type="NCBIfam" id="NF009150">
    <property type="entry name" value="PRK12497.1-3"/>
    <property type="match status" value="1"/>
</dbReference>
<dbReference type="KEGG" id="pphe:PP2015_320"/>
<accession>A0A0S2JYG5</accession>
<dbReference type="InterPro" id="IPR003509">
    <property type="entry name" value="UPF0102_YraN-like"/>
</dbReference>
<dbReference type="SUPFAM" id="SSF52980">
    <property type="entry name" value="Restriction endonuclease-like"/>
    <property type="match status" value="1"/>
</dbReference>
<dbReference type="Pfam" id="PF02021">
    <property type="entry name" value="UPF0102"/>
    <property type="match status" value="1"/>
</dbReference>
<organism evidence="3 4">
    <name type="scientific">Pseudoalteromonas phenolica</name>
    <dbReference type="NCBI Taxonomy" id="161398"/>
    <lineage>
        <taxon>Bacteria</taxon>
        <taxon>Pseudomonadati</taxon>
        <taxon>Pseudomonadota</taxon>
        <taxon>Gammaproteobacteria</taxon>
        <taxon>Alteromonadales</taxon>
        <taxon>Pseudoalteromonadaceae</taxon>
        <taxon>Pseudoalteromonas</taxon>
    </lineage>
</organism>
<dbReference type="STRING" id="161398.PP2015_320"/>
<dbReference type="GO" id="GO:0003676">
    <property type="term" value="F:nucleic acid binding"/>
    <property type="evidence" value="ECO:0007669"/>
    <property type="project" value="InterPro"/>
</dbReference>
<sequence length="121" mass="13877">MLKGLFANTRAKGMHYEQLAEQYLQAQGLSAVSRNYNCKYGEIDLIMKEQDTLVFVEVKYRKSNNFGGAISALSPSKLQKLQRSIYHYLECKKLKNLPIRIDFVAIEGLSSDNIKWIKNIS</sequence>
<proteinExistence type="inferred from homology"/>
<evidence type="ECO:0000313" key="4">
    <source>
        <dbReference type="Proteomes" id="UP000061457"/>
    </source>
</evidence>
<gene>
    <name evidence="3" type="ORF">PP2015_320</name>
</gene>
<dbReference type="OrthoDB" id="9794876at2"/>
<dbReference type="CDD" id="cd20736">
    <property type="entry name" value="PoNe_Nuclease"/>
    <property type="match status" value="1"/>
</dbReference>
<dbReference type="RefSeq" id="WP_058028623.1">
    <property type="nucleotide sequence ID" value="NZ_CP013187.1"/>
</dbReference>
<evidence type="ECO:0000313" key="3">
    <source>
        <dbReference type="EMBL" id="ALO40846.1"/>
    </source>
</evidence>
<dbReference type="InterPro" id="IPR011335">
    <property type="entry name" value="Restrct_endonuc-II-like"/>
</dbReference>
<dbReference type="Proteomes" id="UP000061457">
    <property type="component" value="Chromosome I"/>
</dbReference>
<protein>
    <recommendedName>
        <fullName evidence="2">UPF0102 protein PP2015_320</fullName>
    </recommendedName>
</protein>